<dbReference type="EnsemblMetazoa" id="CJA32360.1">
    <property type="protein sequence ID" value="CJA32360.1"/>
    <property type="gene ID" value="WBGene00208207"/>
</dbReference>
<dbReference type="Pfam" id="PF05218">
    <property type="entry name" value="DUF713"/>
    <property type="match status" value="1"/>
</dbReference>
<organism evidence="1 2">
    <name type="scientific">Caenorhabditis japonica</name>
    <dbReference type="NCBI Taxonomy" id="281687"/>
    <lineage>
        <taxon>Eukaryota</taxon>
        <taxon>Metazoa</taxon>
        <taxon>Ecdysozoa</taxon>
        <taxon>Nematoda</taxon>
        <taxon>Chromadorea</taxon>
        <taxon>Rhabditida</taxon>
        <taxon>Rhabditina</taxon>
        <taxon>Rhabditomorpha</taxon>
        <taxon>Rhabditoidea</taxon>
        <taxon>Rhabditidae</taxon>
        <taxon>Peloderinae</taxon>
        <taxon>Caenorhabditis</taxon>
    </lineage>
</organism>
<sequence length="122" mass="14220">MTIHRVHQTAASSYQLLFSAFCNLKSLAEKYPDKIFISVIQSSVKVACEKLCHVGEQCHPENQFPTEHILNHVFTLIEMDDIPSTWKLKQITKTAEWKDYTNIEEPREFPYCKSEMTIEEIV</sequence>
<dbReference type="Proteomes" id="UP000005237">
    <property type="component" value="Unassembled WGS sequence"/>
</dbReference>
<dbReference type="AlphaFoldDB" id="A0A8R1IIZ4"/>
<evidence type="ECO:0000313" key="2">
    <source>
        <dbReference type="Proteomes" id="UP000005237"/>
    </source>
</evidence>
<evidence type="ECO:0000313" key="1">
    <source>
        <dbReference type="EnsemblMetazoa" id="CJA32360.1"/>
    </source>
</evidence>
<accession>A0A8R1IIZ4</accession>
<reference evidence="2" key="1">
    <citation type="submission" date="2010-08" db="EMBL/GenBank/DDBJ databases">
        <authorList>
            <consortium name="Caenorhabditis japonica Sequencing Consortium"/>
            <person name="Wilson R.K."/>
        </authorList>
    </citation>
    <scope>NUCLEOTIDE SEQUENCE [LARGE SCALE GENOMIC DNA]</scope>
    <source>
        <strain evidence="2">DF5081</strain>
    </source>
</reference>
<dbReference type="PANTHER" id="PTHR21566">
    <property type="entry name" value="CILIA- AND FLAGELLA-ASSOCIATED PROTEIN 251-LIKE-RELATED-RELATED"/>
    <property type="match status" value="1"/>
</dbReference>
<proteinExistence type="predicted"/>
<reference evidence="1" key="2">
    <citation type="submission" date="2022-06" db="UniProtKB">
        <authorList>
            <consortium name="EnsemblMetazoa"/>
        </authorList>
    </citation>
    <scope>IDENTIFICATION</scope>
    <source>
        <strain evidence="1">DF5081</strain>
    </source>
</reference>
<keyword evidence="2" id="KW-1185">Reference proteome</keyword>
<protein>
    <submittedName>
        <fullName evidence="1">Uncharacterized protein</fullName>
    </submittedName>
</protein>
<name>A0A8R1IIZ4_CAEJA</name>
<dbReference type="InterPro" id="IPR007883">
    <property type="entry name" value="DUF713"/>
</dbReference>